<dbReference type="SUPFAM" id="SSF55486">
    <property type="entry name" value="Metalloproteases ('zincins'), catalytic domain"/>
    <property type="match status" value="1"/>
</dbReference>
<dbReference type="EMBL" id="GADI01001785">
    <property type="protein sequence ID" value="JAA72023.1"/>
    <property type="molecule type" value="mRNA"/>
</dbReference>
<dbReference type="InterPro" id="IPR024079">
    <property type="entry name" value="MetalloPept_cat_dom_sf"/>
</dbReference>
<proteinExistence type="evidence at transcript level"/>
<evidence type="ECO:0000256" key="1">
    <source>
        <dbReference type="ARBA" id="ARBA00007357"/>
    </source>
</evidence>
<dbReference type="Gene3D" id="1.10.1380.10">
    <property type="entry name" value="Neutral endopeptidase , domain2"/>
    <property type="match status" value="1"/>
</dbReference>
<dbReference type="InterPro" id="IPR042089">
    <property type="entry name" value="Peptidase_M13_dom_2"/>
</dbReference>
<name>A0A0K8RMA5_IXORI</name>
<dbReference type="PROSITE" id="PS51885">
    <property type="entry name" value="NEPRILYSIN"/>
    <property type="match status" value="1"/>
</dbReference>
<dbReference type="GO" id="GO:0016485">
    <property type="term" value="P:protein processing"/>
    <property type="evidence" value="ECO:0007669"/>
    <property type="project" value="TreeGrafter"/>
</dbReference>
<reference evidence="3" key="1">
    <citation type="submission" date="2012-12" db="EMBL/GenBank/DDBJ databases">
        <title>Identification and characterization of a phenylalanine ammonia-lyase gene family in Isatis indigotica Fort.</title>
        <authorList>
            <person name="Liu Q."/>
            <person name="Chen J."/>
            <person name="Zhou X."/>
            <person name="Di P."/>
            <person name="Xiao Y."/>
            <person name="Xuan H."/>
            <person name="Zhang L."/>
            <person name="Chen W."/>
        </authorList>
    </citation>
    <scope>NUCLEOTIDE SEQUENCE</scope>
    <source>
        <tissue evidence="3">Salivary gland</tissue>
    </source>
</reference>
<dbReference type="PANTHER" id="PTHR11733:SF240">
    <property type="entry name" value="GH14155P-RELATED"/>
    <property type="match status" value="1"/>
</dbReference>
<dbReference type="AlphaFoldDB" id="A0A0K8RMA5"/>
<dbReference type="GO" id="GO:0004222">
    <property type="term" value="F:metalloendopeptidase activity"/>
    <property type="evidence" value="ECO:0007669"/>
    <property type="project" value="InterPro"/>
</dbReference>
<dbReference type="PANTHER" id="PTHR11733">
    <property type="entry name" value="ZINC METALLOPROTEASE FAMILY M13 NEPRILYSIN-RELATED"/>
    <property type="match status" value="1"/>
</dbReference>
<feature type="domain" description="Peptidase M13 N-terminal" evidence="2">
    <location>
        <begin position="73"/>
        <end position="387"/>
    </location>
</feature>
<dbReference type="GO" id="GO:0005886">
    <property type="term" value="C:plasma membrane"/>
    <property type="evidence" value="ECO:0007669"/>
    <property type="project" value="TreeGrafter"/>
</dbReference>
<evidence type="ECO:0000259" key="2">
    <source>
        <dbReference type="Pfam" id="PF05649"/>
    </source>
</evidence>
<dbReference type="Pfam" id="PF05649">
    <property type="entry name" value="Peptidase_M13_N"/>
    <property type="match status" value="1"/>
</dbReference>
<organism evidence="3">
    <name type="scientific">Ixodes ricinus</name>
    <name type="common">Common tick</name>
    <name type="synonym">Acarus ricinus</name>
    <dbReference type="NCBI Taxonomy" id="34613"/>
    <lineage>
        <taxon>Eukaryota</taxon>
        <taxon>Metazoa</taxon>
        <taxon>Ecdysozoa</taxon>
        <taxon>Arthropoda</taxon>
        <taxon>Chelicerata</taxon>
        <taxon>Arachnida</taxon>
        <taxon>Acari</taxon>
        <taxon>Parasitiformes</taxon>
        <taxon>Ixodida</taxon>
        <taxon>Ixodoidea</taxon>
        <taxon>Ixodidae</taxon>
        <taxon>Ixodinae</taxon>
        <taxon>Ixodes</taxon>
    </lineage>
</organism>
<protein>
    <submittedName>
        <fullName evidence="3">Putative integral to membrane</fullName>
    </submittedName>
</protein>
<sequence>MRRREIWSSKHKFMVPKAPQLIIIWALYLIVELAGLSEAKPSSDFLRKNVCRTDACKQRAKLILDSMNATEDPCTDFYSYVCGNWKNSHQIPDDSTMIGNFDILAEKVVEDVKNILLNATITEDEPQNATDKAIRAYRVCVCETVDEEKKLQDLLQFLKEGGFTKWPILKDEATPYKNYTELLNKTGFSSLIAFQVYQDAKRIEEYVIYLDQTAFSWLGRNQLIYQTAEANKKIVEAYKELIKESVKLFRNDTKDKEKETQKVSEDILQFEAKLAMLSESGVGRRNFSLLYNEANISILSKVYPTIEWLQLLNNAFSYANITLDTNERVIVMEPNYIHGIEQILKNTSLSTLYNYVYWTQIRTYGSAASKKFEQLVFDFKKEAFGVKNGHSALEEVRLNNIRRNESCSRSSLCGQNV</sequence>
<dbReference type="Gene3D" id="3.40.390.10">
    <property type="entry name" value="Collagenase (Catalytic Domain)"/>
    <property type="match status" value="1"/>
</dbReference>
<dbReference type="InterPro" id="IPR000718">
    <property type="entry name" value="Peptidase_M13"/>
</dbReference>
<comment type="similarity">
    <text evidence="1">Belongs to the peptidase M13 family.</text>
</comment>
<evidence type="ECO:0000313" key="3">
    <source>
        <dbReference type="EMBL" id="JAA72023.1"/>
    </source>
</evidence>
<dbReference type="InterPro" id="IPR008753">
    <property type="entry name" value="Peptidase_M13_N"/>
</dbReference>
<accession>A0A0K8RMA5</accession>